<keyword evidence="4" id="KW-1185">Reference proteome</keyword>
<dbReference type="Proteomes" id="UP000030889">
    <property type="component" value="Unassembled WGS sequence"/>
</dbReference>
<feature type="transmembrane region" description="Helical" evidence="2">
    <location>
        <begin position="20"/>
        <end position="42"/>
    </location>
</feature>
<dbReference type="EMBL" id="JRGF01000008">
    <property type="protein sequence ID" value="KHE41820.1"/>
    <property type="molecule type" value="Genomic_DNA"/>
</dbReference>
<dbReference type="RefSeq" id="WP_035473583.1">
    <property type="nucleotide sequence ID" value="NZ_JRGF01000008.1"/>
</dbReference>
<evidence type="ECO:0008006" key="5">
    <source>
        <dbReference type="Google" id="ProtNLM"/>
    </source>
</evidence>
<comment type="caution">
    <text evidence="3">The sequence shown here is derived from an EMBL/GenBank/DDBJ whole genome shotgun (WGS) entry which is preliminary data.</text>
</comment>
<organism evidence="3 4">
    <name type="scientific">Alistipes inops</name>
    <dbReference type="NCBI Taxonomy" id="1501391"/>
    <lineage>
        <taxon>Bacteria</taxon>
        <taxon>Pseudomonadati</taxon>
        <taxon>Bacteroidota</taxon>
        <taxon>Bacteroidia</taxon>
        <taxon>Bacteroidales</taxon>
        <taxon>Rikenellaceae</taxon>
        <taxon>Alistipes</taxon>
    </lineage>
</organism>
<proteinExistence type="predicted"/>
<evidence type="ECO:0000256" key="2">
    <source>
        <dbReference type="SAM" id="Phobius"/>
    </source>
</evidence>
<reference evidence="3 4" key="1">
    <citation type="submission" date="2014-09" db="EMBL/GenBank/DDBJ databases">
        <title>Alistipes sp. 627, sp. nov., a novel member of the family Rikenellaceae isolated from human faeces.</title>
        <authorList>
            <person name="Shkoporov A.N."/>
            <person name="Chaplin A.V."/>
            <person name="Motuzova O.V."/>
            <person name="Kafarskaia L.I."/>
            <person name="Khokhlova E.V."/>
            <person name="Efimov B.A."/>
        </authorList>
    </citation>
    <scope>NUCLEOTIDE SEQUENCE [LARGE SCALE GENOMIC DNA]</scope>
    <source>
        <strain evidence="3 4">627</strain>
    </source>
</reference>
<gene>
    <name evidence="3" type="ORF">LG35_07360</name>
</gene>
<name>A0ABR4YHS7_9BACT</name>
<keyword evidence="1" id="KW-0175">Coiled coil</keyword>
<keyword evidence="2" id="KW-0472">Membrane</keyword>
<evidence type="ECO:0000313" key="3">
    <source>
        <dbReference type="EMBL" id="KHE41820.1"/>
    </source>
</evidence>
<feature type="coiled-coil region" evidence="1">
    <location>
        <begin position="42"/>
        <end position="171"/>
    </location>
</feature>
<evidence type="ECO:0000256" key="1">
    <source>
        <dbReference type="SAM" id="Coils"/>
    </source>
</evidence>
<keyword evidence="2" id="KW-0812">Transmembrane</keyword>
<keyword evidence="2" id="KW-1133">Transmembrane helix</keyword>
<protein>
    <recommendedName>
        <fullName evidence="5">Chromosome partitioning protein ParA</fullName>
    </recommendedName>
</protein>
<evidence type="ECO:0000313" key="4">
    <source>
        <dbReference type="Proteomes" id="UP000030889"/>
    </source>
</evidence>
<accession>A0ABR4YHS7</accession>
<sequence>MAEEYNSQGDNAPERTSKSIRGYQIVIILLVVVLGVLAFIYFRQVKSLKAEAKAEKAILEENINDLIVDLDNLKVDNDSISYNLGVERQRADSLMERLQNERNINRATIRKYEKELGTMRDIMRHYVKQIDSLNQLNRSLTQENVAFRQQVNDERIRAQAAEERASELSNRVKVGAIVRARDIVLTALNSNDRVVPRASRAERLRVDFILTANDLATPGERNVYVRITGPDGYVLASDISSLFDYEGDKLTYSAVREIDYQNKDLEVGLYYNGAGITSGTYRVEVYMDGYMIGTTEAYLK</sequence>